<evidence type="ECO:0000256" key="1">
    <source>
        <dbReference type="SAM" id="Phobius"/>
    </source>
</evidence>
<evidence type="ECO:0000313" key="2">
    <source>
        <dbReference type="EMBL" id="MEU3781520.1"/>
    </source>
</evidence>
<sequence>MVRVLMLAVAVAGLFLCVDRVETHRPDLLTYRSASLCPAGTPWKTADDCVARITGEVVDKTTSQSCTWDSGGGQSCTTDYDLKVRFGPRTKSLGVESSTYRATDRGDQADLRLWRGQVVRMVVQGHVETYLTSDEWAFAGWLILAWAMLAASWLALFGLWLYPLLWGWLVLTVPYVMLASNLLGLNPMGVTGWSLLGVFTAAGLGALGYALANGLD</sequence>
<feature type="transmembrane region" description="Helical" evidence="1">
    <location>
        <begin position="136"/>
        <end position="157"/>
    </location>
</feature>
<reference evidence="2 3" key="1">
    <citation type="submission" date="2024-06" db="EMBL/GenBank/DDBJ databases">
        <title>The Natural Products Discovery Center: Release of the First 8490 Sequenced Strains for Exploring Actinobacteria Biosynthetic Diversity.</title>
        <authorList>
            <person name="Kalkreuter E."/>
            <person name="Kautsar S.A."/>
            <person name="Yang D."/>
            <person name="Bader C.D."/>
            <person name="Teijaro C.N."/>
            <person name="Fluegel L."/>
            <person name="Davis C.M."/>
            <person name="Simpson J.R."/>
            <person name="Lauterbach L."/>
            <person name="Steele A.D."/>
            <person name="Gui C."/>
            <person name="Meng S."/>
            <person name="Li G."/>
            <person name="Viehrig K."/>
            <person name="Ye F."/>
            <person name="Su P."/>
            <person name="Kiefer A.F."/>
            <person name="Nichols A."/>
            <person name="Cepeda A.J."/>
            <person name="Yan W."/>
            <person name="Fan B."/>
            <person name="Jiang Y."/>
            <person name="Adhikari A."/>
            <person name="Zheng C.-J."/>
            <person name="Schuster L."/>
            <person name="Cowan T.M."/>
            <person name="Smanski M.J."/>
            <person name="Chevrette M.G."/>
            <person name="De Carvalho L.P.S."/>
            <person name="Shen B."/>
        </authorList>
    </citation>
    <scope>NUCLEOTIDE SEQUENCE [LARGE SCALE GENOMIC DNA]</scope>
    <source>
        <strain evidence="2 3">NPDC033843</strain>
    </source>
</reference>
<keyword evidence="1" id="KW-0472">Membrane</keyword>
<feature type="transmembrane region" description="Helical" evidence="1">
    <location>
        <begin position="164"/>
        <end position="184"/>
    </location>
</feature>
<name>A0ABV2ZG75_9ACTN</name>
<organism evidence="2 3">
    <name type="scientific">Streptomyces sp. 900129855</name>
    <dbReference type="NCBI Taxonomy" id="3155129"/>
    <lineage>
        <taxon>Bacteria</taxon>
        <taxon>Bacillati</taxon>
        <taxon>Actinomycetota</taxon>
        <taxon>Actinomycetes</taxon>
        <taxon>Kitasatosporales</taxon>
        <taxon>Streptomycetaceae</taxon>
        <taxon>Streptomyces</taxon>
    </lineage>
</organism>
<comment type="caution">
    <text evidence="2">The sequence shown here is derived from an EMBL/GenBank/DDBJ whole genome shotgun (WGS) entry which is preliminary data.</text>
</comment>
<dbReference type="Proteomes" id="UP001550739">
    <property type="component" value="Unassembled WGS sequence"/>
</dbReference>
<keyword evidence="1" id="KW-1133">Transmembrane helix</keyword>
<accession>A0ABV2ZG75</accession>
<keyword evidence="1" id="KW-0812">Transmembrane</keyword>
<proteinExistence type="predicted"/>
<feature type="transmembrane region" description="Helical" evidence="1">
    <location>
        <begin position="190"/>
        <end position="212"/>
    </location>
</feature>
<keyword evidence="3" id="KW-1185">Reference proteome</keyword>
<dbReference type="EMBL" id="JBEZVE010000006">
    <property type="protein sequence ID" value="MEU3781520.1"/>
    <property type="molecule type" value="Genomic_DNA"/>
</dbReference>
<dbReference type="RefSeq" id="WP_361702249.1">
    <property type="nucleotide sequence ID" value="NZ_JBEZVE010000006.1"/>
</dbReference>
<evidence type="ECO:0000313" key="3">
    <source>
        <dbReference type="Proteomes" id="UP001550739"/>
    </source>
</evidence>
<gene>
    <name evidence="2" type="ORF">AB0E89_13195</name>
</gene>
<protein>
    <submittedName>
        <fullName evidence="2">Uncharacterized protein</fullName>
    </submittedName>
</protein>